<protein>
    <recommendedName>
        <fullName evidence="3">CN hydrolase domain-containing protein</fullName>
    </recommendedName>
</protein>
<gene>
    <name evidence="1" type="ORF">E1B28_001029</name>
</gene>
<comment type="caution">
    <text evidence="1">The sequence shown here is derived from an EMBL/GenBank/DDBJ whole genome shotgun (WGS) entry which is preliminary data.</text>
</comment>
<keyword evidence="2" id="KW-1185">Reference proteome</keyword>
<sequence>MSHRFFFWKLDSFGISGPKSKLRTTIARSLFPRIPVLLLSFPSDLHSNMSSINVLRASVIQACTHAYSLPETLEKMERLTSEAKDSGARLAVFPEALYVDESELRKKVYSF</sequence>
<dbReference type="Gene3D" id="3.60.110.10">
    <property type="entry name" value="Carbon-nitrogen hydrolase"/>
    <property type="match status" value="1"/>
</dbReference>
<dbReference type="EMBL" id="CM032181">
    <property type="protein sequence ID" value="KAG7099158.1"/>
    <property type="molecule type" value="Genomic_DNA"/>
</dbReference>
<dbReference type="RefSeq" id="XP_043015628.1">
    <property type="nucleotide sequence ID" value="XM_043146923.1"/>
</dbReference>
<organism evidence="1 2">
    <name type="scientific">Marasmius oreades</name>
    <name type="common">fairy-ring Marasmius</name>
    <dbReference type="NCBI Taxonomy" id="181124"/>
    <lineage>
        <taxon>Eukaryota</taxon>
        <taxon>Fungi</taxon>
        <taxon>Dikarya</taxon>
        <taxon>Basidiomycota</taxon>
        <taxon>Agaricomycotina</taxon>
        <taxon>Agaricomycetes</taxon>
        <taxon>Agaricomycetidae</taxon>
        <taxon>Agaricales</taxon>
        <taxon>Marasmiineae</taxon>
        <taxon>Marasmiaceae</taxon>
        <taxon>Marasmius</taxon>
    </lineage>
</organism>
<dbReference type="SUPFAM" id="SSF56317">
    <property type="entry name" value="Carbon-nitrogen hydrolase"/>
    <property type="match status" value="1"/>
</dbReference>
<evidence type="ECO:0000313" key="2">
    <source>
        <dbReference type="Proteomes" id="UP001049176"/>
    </source>
</evidence>
<dbReference type="InterPro" id="IPR036526">
    <property type="entry name" value="C-N_Hydrolase_sf"/>
</dbReference>
<dbReference type="KEGG" id="more:E1B28_001029"/>
<dbReference type="GeneID" id="66070105"/>
<dbReference type="AlphaFoldDB" id="A0A9P7V2K7"/>
<reference evidence="1" key="1">
    <citation type="journal article" date="2021" name="Genome Biol. Evol.">
        <title>The assembled and annotated genome of the fairy-ring fungus Marasmius oreades.</title>
        <authorList>
            <person name="Hiltunen M."/>
            <person name="Ament-Velasquez S.L."/>
            <person name="Johannesson H."/>
        </authorList>
    </citation>
    <scope>NUCLEOTIDE SEQUENCE</scope>
    <source>
        <strain evidence="1">03SP1</strain>
    </source>
</reference>
<proteinExistence type="predicted"/>
<accession>A0A9P7V2K7</accession>
<name>A0A9P7V2K7_9AGAR</name>
<dbReference type="Proteomes" id="UP001049176">
    <property type="component" value="Chromosome 1"/>
</dbReference>
<evidence type="ECO:0008006" key="3">
    <source>
        <dbReference type="Google" id="ProtNLM"/>
    </source>
</evidence>
<evidence type="ECO:0000313" key="1">
    <source>
        <dbReference type="EMBL" id="KAG7099158.1"/>
    </source>
</evidence>